<gene>
    <name evidence="3" type="primary">LOC127745446</name>
</gene>
<protein>
    <submittedName>
        <fullName evidence="3">Uncharacterized protein LOC127745446</fullName>
    </submittedName>
</protein>
<name>A0A9C6WTJ5_ARADU</name>
<reference evidence="3" key="2">
    <citation type="submission" date="2025-08" db="UniProtKB">
        <authorList>
            <consortium name="RefSeq"/>
        </authorList>
    </citation>
    <scope>IDENTIFICATION</scope>
    <source>
        <tissue evidence="3">Whole plant</tissue>
    </source>
</reference>
<dbReference type="KEGG" id="adu:127745446"/>
<dbReference type="Proteomes" id="UP000515211">
    <property type="component" value="Chromosome 3"/>
</dbReference>
<proteinExistence type="predicted"/>
<evidence type="ECO:0000313" key="3">
    <source>
        <dbReference type="RefSeq" id="XP_052114123.1"/>
    </source>
</evidence>
<evidence type="ECO:0000313" key="2">
    <source>
        <dbReference type="Proteomes" id="UP000515211"/>
    </source>
</evidence>
<feature type="region of interest" description="Disordered" evidence="1">
    <location>
        <begin position="92"/>
        <end position="141"/>
    </location>
</feature>
<feature type="compositionally biased region" description="Basic residues" evidence="1">
    <location>
        <begin position="114"/>
        <end position="141"/>
    </location>
</feature>
<dbReference type="RefSeq" id="XP_052114123.1">
    <property type="nucleotide sequence ID" value="XM_052258163.1"/>
</dbReference>
<evidence type="ECO:0000256" key="1">
    <source>
        <dbReference type="SAM" id="MobiDB-lite"/>
    </source>
</evidence>
<organism evidence="2 3">
    <name type="scientific">Arachis duranensis</name>
    <name type="common">Wild peanut</name>
    <dbReference type="NCBI Taxonomy" id="130453"/>
    <lineage>
        <taxon>Eukaryota</taxon>
        <taxon>Viridiplantae</taxon>
        <taxon>Streptophyta</taxon>
        <taxon>Embryophyta</taxon>
        <taxon>Tracheophyta</taxon>
        <taxon>Spermatophyta</taxon>
        <taxon>Magnoliopsida</taxon>
        <taxon>eudicotyledons</taxon>
        <taxon>Gunneridae</taxon>
        <taxon>Pentapetalae</taxon>
        <taxon>rosids</taxon>
        <taxon>fabids</taxon>
        <taxon>Fabales</taxon>
        <taxon>Fabaceae</taxon>
        <taxon>Papilionoideae</taxon>
        <taxon>50 kb inversion clade</taxon>
        <taxon>dalbergioids sensu lato</taxon>
        <taxon>Dalbergieae</taxon>
        <taxon>Pterocarpus clade</taxon>
        <taxon>Arachis</taxon>
    </lineage>
</organism>
<sequence>MADDLINLILEEDAHHLWQKDRMKGCQRSLWDRWWTDSGDGCVADGIYETESEGDEERARVLEDEVRVLVFPTRPGVTWVVWHWAKTKKKKTQHKAVLGRTKKKKTQNHPQSHSLRHSQLHLTHRTSQRFPLRHSHLSRSQHGYRRSSLVTLLAGSSAASPHRQCLLASASSAPVPPPFVSSRPPWLRRASAVSTSASSLVSVQHLPSACTLHDKQRVIG</sequence>
<dbReference type="AlphaFoldDB" id="A0A9C6WTJ5"/>
<accession>A0A9C6WTJ5</accession>
<keyword evidence="2" id="KW-1185">Reference proteome</keyword>
<reference evidence="2" key="1">
    <citation type="journal article" date="2016" name="Nat. Genet.">
        <title>The genome sequences of Arachis duranensis and Arachis ipaensis, the diploid ancestors of cultivated peanut.</title>
        <authorList>
            <person name="Bertioli D.J."/>
            <person name="Cannon S.B."/>
            <person name="Froenicke L."/>
            <person name="Huang G."/>
            <person name="Farmer A.D."/>
            <person name="Cannon E.K."/>
            <person name="Liu X."/>
            <person name="Gao D."/>
            <person name="Clevenger J."/>
            <person name="Dash S."/>
            <person name="Ren L."/>
            <person name="Moretzsohn M.C."/>
            <person name="Shirasawa K."/>
            <person name="Huang W."/>
            <person name="Vidigal B."/>
            <person name="Abernathy B."/>
            <person name="Chu Y."/>
            <person name="Niederhuth C.E."/>
            <person name="Umale P."/>
            <person name="Araujo A.C."/>
            <person name="Kozik A."/>
            <person name="Kim K.D."/>
            <person name="Burow M.D."/>
            <person name="Varshney R.K."/>
            <person name="Wang X."/>
            <person name="Zhang X."/>
            <person name="Barkley N."/>
            <person name="Guimaraes P.M."/>
            <person name="Isobe S."/>
            <person name="Guo B."/>
            <person name="Liao B."/>
            <person name="Stalker H.T."/>
            <person name="Schmitz R.J."/>
            <person name="Scheffler B.E."/>
            <person name="Leal-Bertioli S.C."/>
            <person name="Xun X."/>
            <person name="Jackson S.A."/>
            <person name="Michelmore R."/>
            <person name="Ozias-Akins P."/>
        </authorList>
    </citation>
    <scope>NUCLEOTIDE SEQUENCE [LARGE SCALE GENOMIC DNA]</scope>
    <source>
        <strain evidence="2">cv. V14167</strain>
    </source>
</reference>
<dbReference type="GeneID" id="127745446"/>